<dbReference type="AlphaFoldDB" id="A0A015JY80"/>
<dbReference type="Proteomes" id="UP000022910">
    <property type="component" value="Unassembled WGS sequence"/>
</dbReference>
<accession>A0A015JY80</accession>
<reference evidence="1 2" key="1">
    <citation type="submission" date="2014-02" db="EMBL/GenBank/DDBJ databases">
        <title>Single nucleus genome sequencing reveals high similarity among nuclei of an endomycorrhizal fungus.</title>
        <authorList>
            <person name="Lin K."/>
            <person name="Geurts R."/>
            <person name="Zhang Z."/>
            <person name="Limpens E."/>
            <person name="Saunders D.G."/>
            <person name="Mu D."/>
            <person name="Pang E."/>
            <person name="Cao H."/>
            <person name="Cha H."/>
            <person name="Lin T."/>
            <person name="Zhou Q."/>
            <person name="Shang Y."/>
            <person name="Li Y."/>
            <person name="Ivanov S."/>
            <person name="Sharma T."/>
            <person name="Velzen R.V."/>
            <person name="Ruijter N.D."/>
            <person name="Aanen D.K."/>
            <person name="Win J."/>
            <person name="Kamoun S."/>
            <person name="Bisseling T."/>
            <person name="Huang S."/>
        </authorList>
    </citation>
    <scope>NUCLEOTIDE SEQUENCE [LARGE SCALE GENOMIC DNA]</scope>
    <source>
        <strain evidence="2">DAOM197198w</strain>
    </source>
</reference>
<organism evidence="1 2">
    <name type="scientific">Rhizophagus irregularis (strain DAOM 197198w)</name>
    <name type="common">Glomus intraradices</name>
    <dbReference type="NCBI Taxonomy" id="1432141"/>
    <lineage>
        <taxon>Eukaryota</taxon>
        <taxon>Fungi</taxon>
        <taxon>Fungi incertae sedis</taxon>
        <taxon>Mucoromycota</taxon>
        <taxon>Glomeromycotina</taxon>
        <taxon>Glomeromycetes</taxon>
        <taxon>Glomerales</taxon>
        <taxon>Glomeraceae</taxon>
        <taxon>Rhizophagus</taxon>
    </lineage>
</organism>
<comment type="caution">
    <text evidence="1">The sequence shown here is derived from an EMBL/GenBank/DDBJ whole genome shotgun (WGS) entry which is preliminary data.</text>
</comment>
<keyword evidence="2" id="KW-1185">Reference proteome</keyword>
<dbReference type="EMBL" id="JEMT01015608">
    <property type="protein sequence ID" value="EXX72310.1"/>
    <property type="molecule type" value="Genomic_DNA"/>
</dbReference>
<sequence>MISDIFGPPTILAEGLIKMGNKCLEFMDKKENRNFQVAYQIELLPNNNQKEWEYAIQLDPVTWFDMLYNLSGDLPNTLKAARSYVNSVQRKYKLPAPIEPTMNSIPSKIYCGHHADCKYCPPPESNKKNVWKAPSLKGENLKCIRDMNPKRIIHNYPKFLLERPSKNHNSNHEEPPVFCVGMAPQQIRFPRYCNWYVEKERIVIGEDGKDGWICVSQQDDVREILICSHPGTYNTYDKNTRPNNHKTNKHLVIDRNLWIWVLGYFMSTYLVENICKQQIKNPVELLRSTLGNGNL</sequence>
<evidence type="ECO:0000313" key="2">
    <source>
        <dbReference type="Proteomes" id="UP000022910"/>
    </source>
</evidence>
<protein>
    <submittedName>
        <fullName evidence="1">Uncharacterized protein</fullName>
    </submittedName>
</protein>
<evidence type="ECO:0000313" key="1">
    <source>
        <dbReference type="EMBL" id="EXX72310.1"/>
    </source>
</evidence>
<name>A0A015JY80_RHIIW</name>
<dbReference type="OrthoDB" id="2395269at2759"/>
<proteinExistence type="predicted"/>
<dbReference type="HOGENOM" id="CLU_943807_0_0_1"/>
<gene>
    <name evidence="1" type="ORF">RirG_070490</name>
</gene>